<evidence type="ECO:0000313" key="2">
    <source>
        <dbReference type="EMBL" id="MFC0351934.1"/>
    </source>
</evidence>
<dbReference type="RefSeq" id="WP_390214656.1">
    <property type="nucleotide sequence ID" value="NZ_JBHLXJ010000035.1"/>
</dbReference>
<dbReference type="EMBL" id="JBHLXJ010000035">
    <property type="protein sequence ID" value="MFC0351934.1"/>
    <property type="molecule type" value="Genomic_DNA"/>
</dbReference>
<evidence type="ECO:0000259" key="1">
    <source>
        <dbReference type="Pfam" id="PF08818"/>
    </source>
</evidence>
<keyword evidence="3" id="KW-1185">Reference proteome</keyword>
<sequence>MKTISLQSDRVASLLQDLSLVNEANYALVQAVRELVLALGKDVTEEVKYGGILFSRSEAFCGVFAYTQHISLEFGNGANLPDAYGFLEGKGKQRRHIKLTSLDEIEKRQVAHYVQLAYMAAAQ</sequence>
<dbReference type="Proteomes" id="UP001589844">
    <property type="component" value="Unassembled WGS sequence"/>
</dbReference>
<organism evidence="2 3">
    <name type="scientific">Undibacterium danionis</name>
    <dbReference type="NCBI Taxonomy" id="1812100"/>
    <lineage>
        <taxon>Bacteria</taxon>
        <taxon>Pseudomonadati</taxon>
        <taxon>Pseudomonadota</taxon>
        <taxon>Betaproteobacteria</taxon>
        <taxon>Burkholderiales</taxon>
        <taxon>Oxalobacteraceae</taxon>
        <taxon>Undibacterium</taxon>
    </lineage>
</organism>
<dbReference type="SUPFAM" id="SSF159888">
    <property type="entry name" value="YdhG-like"/>
    <property type="match status" value="1"/>
</dbReference>
<dbReference type="Gene3D" id="3.90.1150.200">
    <property type="match status" value="1"/>
</dbReference>
<reference evidence="2 3" key="1">
    <citation type="submission" date="2024-09" db="EMBL/GenBank/DDBJ databases">
        <authorList>
            <person name="Sun Q."/>
            <person name="Mori K."/>
        </authorList>
    </citation>
    <scope>NUCLEOTIDE SEQUENCE [LARGE SCALE GENOMIC DNA]</scope>
    <source>
        <strain evidence="2 3">CCM 8677</strain>
    </source>
</reference>
<comment type="caution">
    <text evidence="2">The sequence shown here is derived from an EMBL/GenBank/DDBJ whole genome shotgun (WGS) entry which is preliminary data.</text>
</comment>
<accession>A0ABV6IJB8</accession>
<evidence type="ECO:0000313" key="3">
    <source>
        <dbReference type="Proteomes" id="UP001589844"/>
    </source>
</evidence>
<gene>
    <name evidence="2" type="ORF">ACFFJH_19110</name>
</gene>
<protein>
    <submittedName>
        <fullName evidence="2">DUF1801 domain-containing protein</fullName>
    </submittedName>
</protein>
<feature type="domain" description="YdhG-like" evidence="1">
    <location>
        <begin position="28"/>
        <end position="117"/>
    </location>
</feature>
<dbReference type="InterPro" id="IPR014922">
    <property type="entry name" value="YdhG-like"/>
</dbReference>
<dbReference type="Pfam" id="PF08818">
    <property type="entry name" value="DUF1801"/>
    <property type="match status" value="1"/>
</dbReference>
<proteinExistence type="predicted"/>
<name>A0ABV6IJB8_9BURK</name>